<keyword evidence="1" id="KW-0597">Phosphoprotein</keyword>
<proteinExistence type="predicted"/>
<evidence type="ECO:0000313" key="8">
    <source>
        <dbReference type="Proteomes" id="UP001233271"/>
    </source>
</evidence>
<feature type="compositionally biased region" description="Pro residues" evidence="3">
    <location>
        <begin position="196"/>
        <end position="206"/>
    </location>
</feature>
<dbReference type="InterPro" id="IPR035899">
    <property type="entry name" value="DBL_dom_sf"/>
</dbReference>
<evidence type="ECO:0000256" key="3">
    <source>
        <dbReference type="SAM" id="MobiDB-lite"/>
    </source>
</evidence>
<feature type="domain" description="DH" evidence="5">
    <location>
        <begin position="921"/>
        <end position="1123"/>
    </location>
</feature>
<dbReference type="GeneID" id="85497754"/>
<feature type="compositionally biased region" description="Polar residues" evidence="3">
    <location>
        <begin position="46"/>
        <end position="57"/>
    </location>
</feature>
<dbReference type="PANTHER" id="PTHR46572:SF1">
    <property type="entry name" value="RHO1 GUANINE NUCLEOTIDE EXCHANGE FACTOR TUS1"/>
    <property type="match status" value="1"/>
</dbReference>
<feature type="compositionally biased region" description="Low complexity" evidence="3">
    <location>
        <begin position="1836"/>
        <end position="1853"/>
    </location>
</feature>
<evidence type="ECO:0000256" key="2">
    <source>
        <dbReference type="ARBA" id="ARBA00022658"/>
    </source>
</evidence>
<keyword evidence="2" id="KW-0344">Guanine-nucleotide releasing factor</keyword>
<dbReference type="InterPro" id="IPR001849">
    <property type="entry name" value="PH_domain"/>
</dbReference>
<feature type="compositionally biased region" description="Low complexity" evidence="3">
    <location>
        <begin position="285"/>
        <end position="294"/>
    </location>
</feature>
<name>A0AA48QXS8_9TREE</name>
<dbReference type="KEGG" id="ccac:CcaHIS019_0603430"/>
<dbReference type="SMART" id="SM00325">
    <property type="entry name" value="RhoGEF"/>
    <property type="match status" value="2"/>
</dbReference>
<dbReference type="SUPFAM" id="SSF50729">
    <property type="entry name" value="PH domain-like"/>
    <property type="match status" value="1"/>
</dbReference>
<dbReference type="EMBL" id="AP028217">
    <property type="protein sequence ID" value="BEI93884.1"/>
    <property type="molecule type" value="Genomic_DNA"/>
</dbReference>
<keyword evidence="8" id="KW-1185">Reference proteome</keyword>
<protein>
    <submittedName>
        <fullName evidence="7">Uncharacterized protein</fullName>
    </submittedName>
</protein>
<evidence type="ECO:0000259" key="5">
    <source>
        <dbReference type="PROSITE" id="PS50010"/>
    </source>
</evidence>
<reference evidence="7" key="1">
    <citation type="journal article" date="2023" name="BMC Genomics">
        <title>Chromosome-level genome assemblies of Cutaneotrichosporon spp. (Trichosporonales, Basidiomycota) reveal imbalanced evolution between nucleotide sequences and chromosome synteny.</title>
        <authorList>
            <person name="Kobayashi Y."/>
            <person name="Kayamori A."/>
            <person name="Aoki K."/>
            <person name="Shiwa Y."/>
            <person name="Matsutani M."/>
            <person name="Fujita N."/>
            <person name="Sugita T."/>
            <person name="Iwasaki W."/>
            <person name="Tanaka N."/>
            <person name="Takashima M."/>
        </authorList>
    </citation>
    <scope>NUCLEOTIDE SEQUENCE</scope>
    <source>
        <strain evidence="7">HIS019</strain>
    </source>
</reference>
<dbReference type="PROSITE" id="PS50219">
    <property type="entry name" value="CNH"/>
    <property type="match status" value="1"/>
</dbReference>
<evidence type="ECO:0000259" key="4">
    <source>
        <dbReference type="PROSITE" id="PS50003"/>
    </source>
</evidence>
<feature type="compositionally biased region" description="Polar residues" evidence="3">
    <location>
        <begin position="263"/>
        <end position="274"/>
    </location>
</feature>
<dbReference type="InterPro" id="IPR011993">
    <property type="entry name" value="PH-like_dom_sf"/>
</dbReference>
<dbReference type="Pfam" id="PF00780">
    <property type="entry name" value="CNH"/>
    <property type="match status" value="1"/>
</dbReference>
<feature type="domain" description="DH" evidence="5">
    <location>
        <begin position="696"/>
        <end position="880"/>
    </location>
</feature>
<dbReference type="Gene3D" id="1.20.900.10">
    <property type="entry name" value="Dbl homology (DH) domain"/>
    <property type="match status" value="2"/>
</dbReference>
<dbReference type="InterPro" id="IPR001180">
    <property type="entry name" value="CNH_dom"/>
</dbReference>
<feature type="region of interest" description="Disordered" evidence="3">
    <location>
        <begin position="445"/>
        <end position="468"/>
    </location>
</feature>
<dbReference type="PROSITE" id="PS50010">
    <property type="entry name" value="DH_2"/>
    <property type="match status" value="2"/>
</dbReference>
<feature type="compositionally biased region" description="Polar residues" evidence="3">
    <location>
        <begin position="82"/>
        <end position="96"/>
    </location>
</feature>
<feature type="domain" description="CNH" evidence="6">
    <location>
        <begin position="1337"/>
        <end position="1647"/>
    </location>
</feature>
<accession>A0AA48QXS8</accession>
<feature type="domain" description="PH" evidence="4">
    <location>
        <begin position="1161"/>
        <end position="1298"/>
    </location>
</feature>
<dbReference type="PROSITE" id="PS50003">
    <property type="entry name" value="PH_DOMAIN"/>
    <property type="match status" value="1"/>
</dbReference>
<evidence type="ECO:0000256" key="1">
    <source>
        <dbReference type="ARBA" id="ARBA00022553"/>
    </source>
</evidence>
<dbReference type="Proteomes" id="UP001233271">
    <property type="component" value="Chromosome 6"/>
</dbReference>
<dbReference type="SMART" id="SM00036">
    <property type="entry name" value="CNH"/>
    <property type="match status" value="1"/>
</dbReference>
<feature type="region of interest" description="Disordered" evidence="3">
    <location>
        <begin position="1830"/>
        <end position="1889"/>
    </location>
</feature>
<dbReference type="CDD" id="cd00160">
    <property type="entry name" value="RhoGEF"/>
    <property type="match status" value="2"/>
</dbReference>
<dbReference type="RefSeq" id="XP_060459149.1">
    <property type="nucleotide sequence ID" value="XM_060602791.1"/>
</dbReference>
<dbReference type="Gene3D" id="2.30.29.30">
    <property type="entry name" value="Pleckstrin-homology domain (PH domain)/Phosphotyrosine-binding domain (PTB)"/>
    <property type="match status" value="1"/>
</dbReference>
<organism evidence="7 8">
    <name type="scientific">Cutaneotrichosporon cavernicola</name>
    <dbReference type="NCBI Taxonomy" id="279322"/>
    <lineage>
        <taxon>Eukaryota</taxon>
        <taxon>Fungi</taxon>
        <taxon>Dikarya</taxon>
        <taxon>Basidiomycota</taxon>
        <taxon>Agaricomycotina</taxon>
        <taxon>Tremellomycetes</taxon>
        <taxon>Trichosporonales</taxon>
        <taxon>Trichosporonaceae</taxon>
        <taxon>Cutaneotrichosporon</taxon>
    </lineage>
</organism>
<dbReference type="InterPro" id="IPR041675">
    <property type="entry name" value="PH_5"/>
</dbReference>
<feature type="compositionally biased region" description="Pro residues" evidence="3">
    <location>
        <begin position="146"/>
        <end position="168"/>
    </location>
</feature>
<dbReference type="GO" id="GO:0005085">
    <property type="term" value="F:guanyl-nucleotide exchange factor activity"/>
    <property type="evidence" value="ECO:0007669"/>
    <property type="project" value="UniProtKB-KW"/>
</dbReference>
<feature type="compositionally biased region" description="Polar residues" evidence="3">
    <location>
        <begin position="361"/>
        <end position="371"/>
    </location>
</feature>
<feature type="region of interest" description="Disordered" evidence="3">
    <location>
        <begin position="46"/>
        <end position="294"/>
    </location>
</feature>
<dbReference type="PANTHER" id="PTHR46572">
    <property type="entry name" value="RHO1 GDP-GTP EXCHANGE PROTEIN 1-RELATED"/>
    <property type="match status" value="1"/>
</dbReference>
<dbReference type="Pfam" id="PF15405">
    <property type="entry name" value="PH_5"/>
    <property type="match status" value="1"/>
</dbReference>
<gene>
    <name evidence="7" type="primary">TUS1</name>
    <name evidence="7" type="ORF">CcaverHIS019_0603430</name>
</gene>
<evidence type="ECO:0000259" key="6">
    <source>
        <dbReference type="PROSITE" id="PS50219"/>
    </source>
</evidence>
<dbReference type="InterPro" id="IPR000219">
    <property type="entry name" value="DH_dom"/>
</dbReference>
<sequence>MPNSNRPPPPTDHYASMFDFGSSLPPGALLPSVPGYSPVLGAQQLQSPARMSSNVNNGHGHDNMSPGARMGDFDPYNHGRTHPSTTMPSRSSTGASETEYGNHLTREMRGALPVAPPPPPPPRTREGSVRRALPKIPGQAEGLYQPRPPAPVLAPAPVVAPIPPPAPAPTASSTSGSRNAPPMPPPRSIPTRRALPTPPTALPPVSKPSISAHTHDSPPGSLRNLGASQHDVALPPTQHEHQRHASPRMPRDSDAPSLRQVLDASSTYDTGASHNRSDWYFDPASTVPTSVPSHSTQRYVNGSNHTSNAQSGSHVDDNLAYDSKLDITGQQIGVMGENEDLSSTPKAHSWVRGFDPKRLAPSSSVNSLQTQAAATPSPIPSPVPAPLAFPDARPVSEGRATLGVPSSHPNILGRKDLYDELGVDESDWGGQNYDYSTQYEPIASSSSAYAEPRPNGMPRAEPSGQRNPARWYQSKLDIHEANGGGEFYEDDEYATSDDDDGADDEMNGLRFFNPAYLSETAVQVRDRVIRGTHIKGGTTYVGSFTGTDLVYAIGTLQPPFTRDGPADRRFALQTAKSLQSQLWVVEADWVPRPIRDSPDDVFKFMSDLDGMGEDVSLPKGVLTMATKCYSSSCNGKGGCYSPRCPYTRSPNSFLTVVVEDEPGPSRQPMAVVKNDKDWMEDVPATQRALMSEDEQTRQTLIRKAIIEEERYEANLGLIEQTFLIPLQTASPPIVQPYGTLDQYVRGLFSNIVEIRQASRALLENFAIRLREQGPLVQNVGDIFLDSASQFETLYSPYIDNLPKADTLLNKLIEENLPFSHWLQAVSSTTERRLDLRYLLKHPASHLQCYPQIIQGILDKTPPESPDCDFLKEALGSIQNISYISRLKLFQASLGRDPHGKLEWNEVVSPTVLKTMSSKECRLQHNIWELIKTEMQYVYDLQLIDKIFITPLRMSDKEIIERSRLEVFIDDVFHNYKSILAVHEKLLADLHDRQLKQHPKVGMVSDLMLNAYLNGNEAYAEYMPHYPIAKAKIDEEKSKNPNFAAFLQEARSHPAAVQRHDLNHYIYRPLPRFPRYNMLLSEIMKQKQAVLEEKGLSADTDSDIADIGQVIDLIAGLTRAADKGIAVNEARVSLWEWNTNLNGGKFGHRAARDLELLNPMRELIHEGKVFRQSDNSIGGSWTELQLLLFDNYLVQVKVTKSKAGSSLRYTIKERPIPLELLKLGNFDDQAITRSMGMLTMIGGKGHNDSKDHAQSDSKTVYPFKFSVIGAGASNGVYTLWADSKQSRSLWHDKLKHGQVLRTEINEANKVFEFTPLSLDTFYVAPLYGVHPHAQQNYTGRVTCSAPFVTADHRKLVAIGCEQGLWIGVQHDPSSLRKVLHVKAVTQIAILEEFGIVLVLADKSLLAYHLEALVPTASSPQVKAAPHRLSGVRDIVFFAVGQIADRTLVLYAKRKGITSVLRALEPVLNRAPEDRRRLGGFLSQKNTDWFRLYREFFIATEAMNVQFLKAKIVIVCAKGFEVMNLSDLKGGSIPVFDAAKTKDRPELAELQRRCELATSKPIAMFRSTEREFLLCYEAFGFYVDQHGLPNRSCQAIDWEGKAENIVFHPPYLLLISPSFIEVRHINTAKLLQIYTGVDIRCTWDGTGGMIRRQETGPDSKGWGDEVQSTEPRIHICKRTTDNKQTNGIEQQVYELTPTLLLNNPLLNPVHTQDPNYFPPAPLDYRSSGGEPLYWSEGYEGDSYVMDRQSVSSVSTTTYVNQNGGTSQTHLMSATQHGAMHPHQTLSIPAGFEMPMVRDDYEYFERGTYPQVATQQHLSNEWPAQSAEVINGYGGGGYQPQYGQQQQRNSQSGPSNYAQFSQAGEFGGYQSQQQFAGDYDFNPEYQQQGYQR</sequence>
<evidence type="ECO:0000313" key="7">
    <source>
        <dbReference type="EMBL" id="BEI93884.1"/>
    </source>
</evidence>
<dbReference type="Pfam" id="PF00621">
    <property type="entry name" value="RhoGEF"/>
    <property type="match status" value="2"/>
</dbReference>
<dbReference type="SUPFAM" id="SSF48065">
    <property type="entry name" value="DBL homology domain (DH-domain)"/>
    <property type="match status" value="2"/>
</dbReference>
<feature type="region of interest" description="Disordered" evidence="3">
    <location>
        <begin position="361"/>
        <end position="382"/>
    </location>
</feature>
<dbReference type="InterPro" id="IPR052233">
    <property type="entry name" value="Rho-type_GEFs"/>
</dbReference>